<evidence type="ECO:0000313" key="9">
    <source>
        <dbReference type="Proteomes" id="UP000032545"/>
    </source>
</evidence>
<dbReference type="SUPFAM" id="SSF53335">
    <property type="entry name" value="S-adenosyl-L-methionine-dependent methyltransferases"/>
    <property type="match status" value="1"/>
</dbReference>
<evidence type="ECO:0000313" key="8">
    <source>
        <dbReference type="EMBL" id="KJE25339.1"/>
    </source>
</evidence>
<evidence type="ECO:0000256" key="7">
    <source>
        <dbReference type="SAM" id="MobiDB-lite"/>
    </source>
</evidence>
<keyword evidence="5 6" id="KW-0949">S-adenosyl-L-methionine</keyword>
<dbReference type="PANTHER" id="PTHR43619">
    <property type="entry name" value="S-ADENOSYL-L-METHIONINE-DEPENDENT METHYLTRANSFERASE YKTD-RELATED"/>
    <property type="match status" value="1"/>
</dbReference>
<proteinExistence type="inferred from homology"/>
<dbReference type="InterPro" id="IPR007213">
    <property type="entry name" value="Ppm1/Ppm2/Tcmp"/>
</dbReference>
<dbReference type="AlphaFoldDB" id="A0A0D8BMW2"/>
<keyword evidence="4 8" id="KW-0808">Transferase</keyword>
<dbReference type="GO" id="GO:0008168">
    <property type="term" value="F:methyltransferase activity"/>
    <property type="evidence" value="ECO:0007669"/>
    <property type="project" value="UniProtKB-UniRule"/>
</dbReference>
<gene>
    <name evidence="8" type="ORF">FF36_00472</name>
</gene>
<dbReference type="RefSeq" id="WP_044883221.1">
    <property type="nucleotide sequence ID" value="NZ_JYFN01000002.1"/>
</dbReference>
<evidence type="ECO:0000256" key="3">
    <source>
        <dbReference type="ARBA" id="ARBA00022603"/>
    </source>
</evidence>
<evidence type="ECO:0000256" key="4">
    <source>
        <dbReference type="ARBA" id="ARBA00022679"/>
    </source>
</evidence>
<dbReference type="NCBIfam" id="TIGR00027">
    <property type="entry name" value="mthyl_TIGR00027"/>
    <property type="match status" value="1"/>
</dbReference>
<accession>A0A0D8BMW2</accession>
<evidence type="ECO:0000256" key="6">
    <source>
        <dbReference type="RuleBase" id="RU362030"/>
    </source>
</evidence>
<organism evidence="8 9">
    <name type="scientific">Frankia torreyi</name>
    <dbReference type="NCBI Taxonomy" id="1856"/>
    <lineage>
        <taxon>Bacteria</taxon>
        <taxon>Bacillati</taxon>
        <taxon>Actinomycetota</taxon>
        <taxon>Actinomycetes</taxon>
        <taxon>Frankiales</taxon>
        <taxon>Frankiaceae</taxon>
        <taxon>Frankia</taxon>
    </lineage>
</organism>
<dbReference type="InterPro" id="IPR029063">
    <property type="entry name" value="SAM-dependent_MTases_sf"/>
</dbReference>
<reference evidence="8 9" key="2">
    <citation type="journal article" date="2016" name="Genome Announc.">
        <title>Permanent Draft Genome Sequences for Two Variants of Frankia sp. Strain CpI1, the First Frankia Strain Isolated from Root Nodules of Comptonia peregrina.</title>
        <authorList>
            <person name="Oshone R."/>
            <person name="Hurst S.G.IV."/>
            <person name="Abebe-Akele F."/>
            <person name="Simpson S."/>
            <person name="Morris K."/>
            <person name="Thomas W.K."/>
            <person name="Tisa L.S."/>
        </authorList>
    </citation>
    <scope>NUCLEOTIDE SEQUENCE [LARGE SCALE GENOMIC DNA]</scope>
    <source>
        <strain evidence="9">CpI1-S</strain>
    </source>
</reference>
<dbReference type="PATRIC" id="fig|1502723.3.peg.522"/>
<dbReference type="EC" id="2.1.1.-" evidence="6"/>
<dbReference type="Gene3D" id="3.40.50.150">
    <property type="entry name" value="Vaccinia Virus protein VP39"/>
    <property type="match status" value="1"/>
</dbReference>
<protein>
    <recommendedName>
        <fullName evidence="6">S-adenosyl-L-methionine-dependent methyltransferase</fullName>
        <ecNumber evidence="6">2.1.1.-</ecNumber>
    </recommendedName>
</protein>
<reference evidence="9" key="1">
    <citation type="submission" date="2015-02" db="EMBL/GenBank/DDBJ databases">
        <title>Draft Genome of Frankia sp. CpI1-S.</title>
        <authorList>
            <person name="Oshone R.T."/>
            <person name="Ngom M."/>
            <person name="Ghodhbane-Gtari F."/>
            <person name="Gtari M."/>
            <person name="Morris K."/>
            <person name="Thomas K."/>
            <person name="Sen A."/>
            <person name="Tisa L.S."/>
        </authorList>
    </citation>
    <scope>NUCLEOTIDE SEQUENCE [LARGE SCALE GENOMIC DNA]</scope>
    <source>
        <strain evidence="9">CpI1-S</strain>
    </source>
</reference>
<feature type="region of interest" description="Disordered" evidence="7">
    <location>
        <begin position="93"/>
        <end position="114"/>
    </location>
</feature>
<evidence type="ECO:0000256" key="1">
    <source>
        <dbReference type="ARBA" id="ARBA00003907"/>
    </source>
</evidence>
<dbReference type="InterPro" id="IPR011610">
    <property type="entry name" value="SAM_mthyl_Trfase_ML2640-like"/>
</dbReference>
<dbReference type="PANTHER" id="PTHR43619:SF2">
    <property type="entry name" value="S-ADENOSYL-L-METHIONINE-DEPENDENT METHYLTRANSFERASES SUPERFAMILY PROTEIN"/>
    <property type="match status" value="1"/>
</dbReference>
<dbReference type="Pfam" id="PF04072">
    <property type="entry name" value="LCM"/>
    <property type="match status" value="1"/>
</dbReference>
<keyword evidence="9" id="KW-1185">Reference proteome</keyword>
<comment type="caution">
    <text evidence="8">The sequence shown here is derived from an EMBL/GenBank/DDBJ whole genome shotgun (WGS) entry which is preliminary data.</text>
</comment>
<evidence type="ECO:0000256" key="2">
    <source>
        <dbReference type="ARBA" id="ARBA00008138"/>
    </source>
</evidence>
<name>A0A0D8BMW2_9ACTN</name>
<keyword evidence="3 6" id="KW-0489">Methyltransferase</keyword>
<comment type="similarity">
    <text evidence="2 6">Belongs to the UPF0677 family.</text>
</comment>
<sequence>MGGTGGASRTAVMVCQGRAVAHGRLAPGRFDDPTARAFLLPAERGIVDEVRSEDAPAGWGPRLTFEMVRACAEVMAPRTVAIDEAVRQALPATGEAPAGPGAGVGVGPDPDAGPGPDVEVEVGAGVPVAAAQVVILGAGLDGRAWRMAELAATPVFEVDHPASQRDKRDRAGELAPAGASPHFVPVDFSRDDLAAALAAAGHRRSVPTIWIWEGVVPYLTRGEVTRTLRIVGDRSAAGSRLIVHYHTPAPSAPLGRGAARLLSALSRQANPMTREPNRSVWTPAALRRAVGVHGFAVTRDDSLLTLAQDLGTPVQHRRSLRNGRILVADRVSAPA</sequence>
<comment type="function">
    <text evidence="1 6">Exhibits S-adenosyl-L-methionine-dependent methyltransferase activity.</text>
</comment>
<dbReference type="Proteomes" id="UP000032545">
    <property type="component" value="Unassembled WGS sequence"/>
</dbReference>
<dbReference type="EMBL" id="JYFN01000002">
    <property type="protein sequence ID" value="KJE25339.1"/>
    <property type="molecule type" value="Genomic_DNA"/>
</dbReference>
<evidence type="ECO:0000256" key="5">
    <source>
        <dbReference type="ARBA" id="ARBA00022691"/>
    </source>
</evidence>
<dbReference type="GO" id="GO:0032259">
    <property type="term" value="P:methylation"/>
    <property type="evidence" value="ECO:0007669"/>
    <property type="project" value="UniProtKB-KW"/>
</dbReference>